<comment type="caution">
    <text evidence="1">The sequence shown here is derived from an EMBL/GenBank/DDBJ whole genome shotgun (WGS) entry which is preliminary data.</text>
</comment>
<evidence type="ECO:0000313" key="1">
    <source>
        <dbReference type="EMBL" id="KAL3774169.1"/>
    </source>
</evidence>
<dbReference type="EMBL" id="JALLPJ020001207">
    <property type="protein sequence ID" value="KAL3774169.1"/>
    <property type="molecule type" value="Genomic_DNA"/>
</dbReference>
<dbReference type="Proteomes" id="UP001530400">
    <property type="component" value="Unassembled WGS sequence"/>
</dbReference>
<keyword evidence="2" id="KW-1185">Reference proteome</keyword>
<organism evidence="1 2">
    <name type="scientific">Cyclotella atomus</name>
    <dbReference type="NCBI Taxonomy" id="382360"/>
    <lineage>
        <taxon>Eukaryota</taxon>
        <taxon>Sar</taxon>
        <taxon>Stramenopiles</taxon>
        <taxon>Ochrophyta</taxon>
        <taxon>Bacillariophyta</taxon>
        <taxon>Coscinodiscophyceae</taxon>
        <taxon>Thalassiosirophycidae</taxon>
        <taxon>Stephanodiscales</taxon>
        <taxon>Stephanodiscaceae</taxon>
        <taxon>Cyclotella</taxon>
    </lineage>
</organism>
<proteinExistence type="predicted"/>
<name>A0ABD3NDS1_9STRA</name>
<accession>A0ABD3NDS1</accession>
<protein>
    <submittedName>
        <fullName evidence="1">Uncharacterized protein</fullName>
    </submittedName>
</protein>
<dbReference type="AlphaFoldDB" id="A0ABD3NDS1"/>
<sequence length="138" mass="15648">MQSTLLSRNSLIGQMIHSEKHSPPPSEIKVNAPLMAVRALAVGSLLSISATSLLVSSIFYASDAHSVEDLISKWRKWAPAALHRIEKTLGIKNDRSEVREYERETRGMSEDEEWDYVTKKYEGELRWEEDDSGSNEKV</sequence>
<reference evidence="1 2" key="1">
    <citation type="submission" date="2024-10" db="EMBL/GenBank/DDBJ databases">
        <title>Updated reference genomes for cyclostephanoid diatoms.</title>
        <authorList>
            <person name="Roberts W.R."/>
            <person name="Alverson A.J."/>
        </authorList>
    </citation>
    <scope>NUCLEOTIDE SEQUENCE [LARGE SCALE GENOMIC DNA]</scope>
    <source>
        <strain evidence="1 2">AJA010-31</strain>
    </source>
</reference>
<gene>
    <name evidence="1" type="ORF">ACHAWO_009237</name>
</gene>
<evidence type="ECO:0000313" key="2">
    <source>
        <dbReference type="Proteomes" id="UP001530400"/>
    </source>
</evidence>